<sequence>MSTDETARSTRNRGGGTTLQSALARDILSQLAAAKAALQTGDREAGVEHLNIAMSYLDDVDALASNIPVGRY</sequence>
<reference evidence="1 2" key="1">
    <citation type="submission" date="2020-05" db="EMBL/GenBank/DDBJ databases">
        <title>Draft genome sequence of Desulfovibrio psychrotolerans JS1T.</title>
        <authorList>
            <person name="Ueno A."/>
            <person name="Tamazawa S."/>
            <person name="Tamamura S."/>
            <person name="Murakami T."/>
            <person name="Kiyama T."/>
            <person name="Inomata H."/>
            <person name="Amano Y."/>
            <person name="Miyakawa K."/>
            <person name="Tamaki H."/>
            <person name="Naganuma T."/>
            <person name="Kaneko K."/>
        </authorList>
    </citation>
    <scope>NUCLEOTIDE SEQUENCE [LARGE SCALE GENOMIC DNA]</scope>
    <source>
        <strain evidence="1 2">JS1</strain>
    </source>
</reference>
<dbReference type="RefSeq" id="WP_174410584.1">
    <property type="nucleotide sequence ID" value="NZ_BLVP01000010.1"/>
</dbReference>
<keyword evidence="2" id="KW-1185">Reference proteome</keyword>
<proteinExistence type="predicted"/>
<gene>
    <name evidence="1" type="ORF">DSM19430T_26560</name>
</gene>
<protein>
    <submittedName>
        <fullName evidence="1">Uncharacterized protein</fullName>
    </submittedName>
</protein>
<accession>A0A7J0BXQ4</accession>
<dbReference type="AlphaFoldDB" id="A0A7J0BXQ4"/>
<name>A0A7J0BXQ4_9BACT</name>
<dbReference type="EMBL" id="BLVP01000010">
    <property type="protein sequence ID" value="GFM37972.1"/>
    <property type="molecule type" value="Genomic_DNA"/>
</dbReference>
<organism evidence="1 2">
    <name type="scientific">Desulfovibrio psychrotolerans</name>
    <dbReference type="NCBI Taxonomy" id="415242"/>
    <lineage>
        <taxon>Bacteria</taxon>
        <taxon>Pseudomonadati</taxon>
        <taxon>Thermodesulfobacteriota</taxon>
        <taxon>Desulfovibrionia</taxon>
        <taxon>Desulfovibrionales</taxon>
        <taxon>Desulfovibrionaceae</taxon>
        <taxon>Desulfovibrio</taxon>
    </lineage>
</organism>
<dbReference type="Proteomes" id="UP000503820">
    <property type="component" value="Unassembled WGS sequence"/>
</dbReference>
<evidence type="ECO:0000313" key="2">
    <source>
        <dbReference type="Proteomes" id="UP000503820"/>
    </source>
</evidence>
<evidence type="ECO:0000313" key="1">
    <source>
        <dbReference type="EMBL" id="GFM37972.1"/>
    </source>
</evidence>
<comment type="caution">
    <text evidence="1">The sequence shown here is derived from an EMBL/GenBank/DDBJ whole genome shotgun (WGS) entry which is preliminary data.</text>
</comment>